<organism evidence="2 3">
    <name type="scientific">Nicotiana attenuata</name>
    <name type="common">Coyote tobacco</name>
    <dbReference type="NCBI Taxonomy" id="49451"/>
    <lineage>
        <taxon>Eukaryota</taxon>
        <taxon>Viridiplantae</taxon>
        <taxon>Streptophyta</taxon>
        <taxon>Embryophyta</taxon>
        <taxon>Tracheophyta</taxon>
        <taxon>Spermatophyta</taxon>
        <taxon>Magnoliopsida</taxon>
        <taxon>eudicotyledons</taxon>
        <taxon>Gunneridae</taxon>
        <taxon>Pentapetalae</taxon>
        <taxon>asterids</taxon>
        <taxon>lamiids</taxon>
        <taxon>Solanales</taxon>
        <taxon>Solanaceae</taxon>
        <taxon>Nicotianoideae</taxon>
        <taxon>Nicotianeae</taxon>
        <taxon>Nicotiana</taxon>
    </lineage>
</organism>
<dbReference type="PANTHER" id="PTHR31374:SF19">
    <property type="entry name" value="F8A24.8 PROTEIN"/>
    <property type="match status" value="1"/>
</dbReference>
<keyword evidence="3" id="KW-1185">Reference proteome</keyword>
<dbReference type="EMBL" id="MJEQ01037192">
    <property type="protein sequence ID" value="OIS98235.1"/>
    <property type="molecule type" value="Genomic_DNA"/>
</dbReference>
<protein>
    <submittedName>
        <fullName evidence="2">Auxin-responsive protein saur32</fullName>
    </submittedName>
</protein>
<evidence type="ECO:0000313" key="3">
    <source>
        <dbReference type="Proteomes" id="UP000187609"/>
    </source>
</evidence>
<sequence length="136" mass="15585">MKFLTSSLIKSMSGEERTERRSVILKRFIEKLKTQYLQLIIPNSKRPNAITNAVVPNDVKEGQFVVCSVNNKEEPQRFVVELHWVTNPSFLKLLKQAEDEYGFIQKGVIEVPCLAEELKKVLQFNTGKRSATDFAV</sequence>
<comment type="similarity">
    <text evidence="1">Belongs to the ARG7 family.</text>
</comment>
<dbReference type="Pfam" id="PF02519">
    <property type="entry name" value="Auxin_inducible"/>
    <property type="match status" value="1"/>
</dbReference>
<evidence type="ECO:0000313" key="2">
    <source>
        <dbReference type="EMBL" id="OIS98235.1"/>
    </source>
</evidence>
<reference evidence="2" key="1">
    <citation type="submission" date="2016-11" db="EMBL/GenBank/DDBJ databases">
        <title>The genome of Nicotiana attenuata.</title>
        <authorList>
            <person name="Xu S."/>
            <person name="Brockmoeller T."/>
            <person name="Gaquerel E."/>
            <person name="Navarro A."/>
            <person name="Kuhl H."/>
            <person name="Gase K."/>
            <person name="Ling Z."/>
            <person name="Zhou W."/>
            <person name="Kreitzer C."/>
            <person name="Stanke M."/>
            <person name="Tang H."/>
            <person name="Lyons E."/>
            <person name="Pandey P."/>
            <person name="Pandey S.P."/>
            <person name="Timmermann B."/>
            <person name="Baldwin I.T."/>
        </authorList>
    </citation>
    <scope>NUCLEOTIDE SEQUENCE [LARGE SCALE GENOMIC DNA]</scope>
    <source>
        <strain evidence="2">UT</strain>
    </source>
</reference>
<dbReference type="InterPro" id="IPR003676">
    <property type="entry name" value="SAUR_fam"/>
</dbReference>
<evidence type="ECO:0000256" key="1">
    <source>
        <dbReference type="ARBA" id="ARBA00006974"/>
    </source>
</evidence>
<dbReference type="STRING" id="49451.A0A1J6I159"/>
<proteinExistence type="inferred from homology"/>
<dbReference type="Proteomes" id="UP000187609">
    <property type="component" value="Unassembled WGS sequence"/>
</dbReference>
<accession>A0A1J6I159</accession>
<dbReference type="GO" id="GO:0009733">
    <property type="term" value="P:response to auxin"/>
    <property type="evidence" value="ECO:0007669"/>
    <property type="project" value="InterPro"/>
</dbReference>
<name>A0A1J6I159_NICAT</name>
<dbReference type="AlphaFoldDB" id="A0A1J6I159"/>
<gene>
    <name evidence="2" type="primary">SAUR32_4</name>
    <name evidence="2" type="ORF">A4A49_37422</name>
</gene>
<dbReference type="OMA" id="ITKLNTH"/>
<dbReference type="Gramene" id="OIS98235">
    <property type="protein sequence ID" value="OIS98235"/>
    <property type="gene ID" value="A4A49_37422"/>
</dbReference>
<comment type="caution">
    <text evidence="2">The sequence shown here is derived from an EMBL/GenBank/DDBJ whole genome shotgun (WGS) entry which is preliminary data.</text>
</comment>
<dbReference type="PANTHER" id="PTHR31374">
    <property type="entry name" value="AUXIN-INDUCED PROTEIN-LIKE-RELATED"/>
    <property type="match status" value="1"/>
</dbReference>